<dbReference type="GO" id="GO:0045944">
    <property type="term" value="P:positive regulation of transcription by RNA polymerase II"/>
    <property type="evidence" value="ECO:0007669"/>
    <property type="project" value="TreeGrafter"/>
</dbReference>
<evidence type="ECO:0000256" key="3">
    <source>
        <dbReference type="ARBA" id="ARBA00022833"/>
    </source>
</evidence>
<organism evidence="8 9">
    <name type="scientific">Aspergillus terreus (strain NIH 2624 / FGSC A1156)</name>
    <dbReference type="NCBI Taxonomy" id="341663"/>
    <lineage>
        <taxon>Eukaryota</taxon>
        <taxon>Fungi</taxon>
        <taxon>Dikarya</taxon>
        <taxon>Ascomycota</taxon>
        <taxon>Pezizomycotina</taxon>
        <taxon>Eurotiomycetes</taxon>
        <taxon>Eurotiomycetidae</taxon>
        <taxon>Eurotiales</taxon>
        <taxon>Aspergillaceae</taxon>
        <taxon>Aspergillus</taxon>
        <taxon>Aspergillus subgen. Circumdati</taxon>
    </lineage>
</organism>
<evidence type="ECO:0008006" key="10">
    <source>
        <dbReference type="Google" id="ProtNLM"/>
    </source>
</evidence>
<dbReference type="GO" id="GO:0046872">
    <property type="term" value="F:metal ion binding"/>
    <property type="evidence" value="ECO:0007669"/>
    <property type="project" value="UniProtKB-KW"/>
</dbReference>
<dbReference type="EMBL" id="CH476596">
    <property type="protein sequence ID" value="EAU37662.1"/>
    <property type="molecule type" value="Genomic_DNA"/>
</dbReference>
<dbReference type="CDD" id="cd12148">
    <property type="entry name" value="fungal_TF_MHR"/>
    <property type="match status" value="1"/>
</dbReference>
<dbReference type="OrthoDB" id="2399539at2759"/>
<keyword evidence="6" id="KW-0804">Transcription</keyword>
<protein>
    <recommendedName>
        <fullName evidence="10">Transcription factor domain-containing protein</fullName>
    </recommendedName>
</protein>
<dbReference type="GO" id="GO:0043565">
    <property type="term" value="F:sequence-specific DNA binding"/>
    <property type="evidence" value="ECO:0007669"/>
    <property type="project" value="TreeGrafter"/>
</dbReference>
<evidence type="ECO:0000313" key="9">
    <source>
        <dbReference type="Proteomes" id="UP000007963"/>
    </source>
</evidence>
<dbReference type="GO" id="GO:0000981">
    <property type="term" value="F:DNA-binding transcription factor activity, RNA polymerase II-specific"/>
    <property type="evidence" value="ECO:0007669"/>
    <property type="project" value="TreeGrafter"/>
</dbReference>
<dbReference type="VEuPathDB" id="FungiDB:ATEG_02700"/>
<reference evidence="9" key="1">
    <citation type="submission" date="2005-09" db="EMBL/GenBank/DDBJ databases">
        <title>Annotation of the Aspergillus terreus NIH2624 genome.</title>
        <authorList>
            <person name="Birren B.W."/>
            <person name="Lander E.S."/>
            <person name="Galagan J.E."/>
            <person name="Nusbaum C."/>
            <person name="Devon K."/>
            <person name="Henn M."/>
            <person name="Ma L.-J."/>
            <person name="Jaffe D.B."/>
            <person name="Butler J."/>
            <person name="Alvarez P."/>
            <person name="Gnerre S."/>
            <person name="Grabherr M."/>
            <person name="Kleber M."/>
            <person name="Mauceli E.W."/>
            <person name="Brockman W."/>
            <person name="Rounsley S."/>
            <person name="Young S.K."/>
            <person name="LaButti K."/>
            <person name="Pushparaj V."/>
            <person name="DeCaprio D."/>
            <person name="Crawford M."/>
            <person name="Koehrsen M."/>
            <person name="Engels R."/>
            <person name="Montgomery P."/>
            <person name="Pearson M."/>
            <person name="Howarth C."/>
            <person name="Larson L."/>
            <person name="Luoma S."/>
            <person name="White J."/>
            <person name="Alvarado L."/>
            <person name="Kodira C.D."/>
            <person name="Zeng Q."/>
            <person name="Oleary S."/>
            <person name="Yandava C."/>
            <person name="Denning D.W."/>
            <person name="Nierman W.C."/>
            <person name="Milne T."/>
            <person name="Madden K."/>
        </authorList>
    </citation>
    <scope>NUCLEOTIDE SEQUENCE [LARGE SCALE GENOMIC DNA]</scope>
    <source>
        <strain evidence="9">NIH 2624 / FGSC A1156</strain>
    </source>
</reference>
<gene>
    <name evidence="8" type="ORF">ATEG_02700</name>
</gene>
<dbReference type="GO" id="GO:0005634">
    <property type="term" value="C:nucleus"/>
    <property type="evidence" value="ECO:0007669"/>
    <property type="project" value="UniProtKB-SubCell"/>
</dbReference>
<dbReference type="PANTHER" id="PTHR47782">
    <property type="entry name" value="ZN(II)2CYS6 TRANSCRIPTION FACTOR (EUROFUNG)-RELATED"/>
    <property type="match status" value="1"/>
</dbReference>
<keyword evidence="7" id="KW-0539">Nucleus</keyword>
<evidence type="ECO:0000256" key="2">
    <source>
        <dbReference type="ARBA" id="ARBA00022723"/>
    </source>
</evidence>
<keyword evidence="3" id="KW-0862">Zinc</keyword>
<dbReference type="GeneID" id="4317217"/>
<evidence type="ECO:0000313" key="8">
    <source>
        <dbReference type="EMBL" id="EAU37662.1"/>
    </source>
</evidence>
<accession>Q0CUD4</accession>
<evidence type="ECO:0000256" key="5">
    <source>
        <dbReference type="ARBA" id="ARBA00023125"/>
    </source>
</evidence>
<evidence type="ECO:0000256" key="7">
    <source>
        <dbReference type="ARBA" id="ARBA00023242"/>
    </source>
</evidence>
<dbReference type="Proteomes" id="UP000007963">
    <property type="component" value="Unassembled WGS sequence"/>
</dbReference>
<dbReference type="STRING" id="341663.Q0CUD4"/>
<evidence type="ECO:0000256" key="1">
    <source>
        <dbReference type="ARBA" id="ARBA00004123"/>
    </source>
</evidence>
<keyword evidence="2" id="KW-0479">Metal-binding</keyword>
<dbReference type="eggNOG" id="ENOG502SHD0">
    <property type="taxonomic scope" value="Eukaryota"/>
</dbReference>
<dbReference type="PANTHER" id="PTHR47782:SF12">
    <property type="entry name" value="ZN(II)2CYS6 TRANSCRIPTION FACTOR (EUROFUNG)"/>
    <property type="match status" value="1"/>
</dbReference>
<comment type="subcellular location">
    <subcellularLocation>
        <location evidence="1">Nucleus</location>
    </subcellularLocation>
</comment>
<dbReference type="AlphaFoldDB" id="Q0CUD4"/>
<evidence type="ECO:0000256" key="6">
    <source>
        <dbReference type="ARBA" id="ARBA00023163"/>
    </source>
</evidence>
<name>Q0CUD4_ASPTN</name>
<dbReference type="RefSeq" id="XP_001211878.1">
    <property type="nucleotide sequence ID" value="XM_001211878.1"/>
</dbReference>
<keyword evidence="5" id="KW-0238">DNA-binding</keyword>
<keyword evidence="4" id="KW-0805">Transcription regulation</keyword>
<dbReference type="InterPro" id="IPR052202">
    <property type="entry name" value="Yeast_MetPath_Reg"/>
</dbReference>
<proteinExistence type="predicted"/>
<evidence type="ECO:0000256" key="4">
    <source>
        <dbReference type="ARBA" id="ARBA00023015"/>
    </source>
</evidence>
<dbReference type="HOGENOM" id="CLU_504292_0_0_1"/>
<sequence length="540" mass="60518">MDRYTSVMLDRPPAIPDRDIEIGLPANADDEVLDIASTSGAFPDLESFHRTCAPQADPADTTEMSVFLMCLRLRKITSKIHAKFQQNSSTGAGRETSHIALATASGTIYADLDQLLLELEHWRRLAPVFHSPKCLYERQEWYDLLLMREKLLLIRKAIDLVPKRNNAPPRDLLCICLEYSVGTIKTFCALFDRQLVTYTRSYFQTLFTAGLSVMFCVSVAADLDCPTLVQATEAVSHAEKTLKQMVQELPDAIHYVALYEALRVDILRKLGNFQRLDAVSGTNQAEQPYSPGATSQTREMHCRYLSGSDILRPAPGIQETAADRNHQWPVLTHNEAENQMLSMQPQEATMENPLLSWDIFGDNIFWSIEADMLGEYVYGHSGAAPFLYDDSTSNSSNTNGLSRFDTGIDNLCNRILVQRAIVLPRDAEVRTQIVRAHQDPIDTLHRKDVLGQLNRCRRLNHRNKHVGLGWRPDDGRYAGVVAGENELRHRAHVEAGVFHVDEHGVDAGHLAHHGHFIAGEEFDGHERGDLAIKDSGSEGV</sequence>